<evidence type="ECO:0000256" key="6">
    <source>
        <dbReference type="SAM" id="MobiDB-lite"/>
    </source>
</evidence>
<keyword evidence="1 5" id="KW-0699">rRNA-binding</keyword>
<evidence type="ECO:0000259" key="7">
    <source>
        <dbReference type="Pfam" id="PF01386"/>
    </source>
</evidence>
<sequence>MNQVLQAELRDTKTSGQLRGVRESGKVPGVIYGAGIAKPTAIAVEAKELLAILRSHPHAVVDMNVPGLGNQPVMMTDVQRDPMSHKVLHIDFHQIDMNRKIKAPVRLDASGKSPGEQEGGMLQFVMHELEVECYPKDFPDVIHVDVSGLQLGDNLTIADLKLPDSVQAVADAEAVVVSVLAPQKERTADELDALDDEEEENENHRKAAVAVEKD</sequence>
<dbReference type="GO" id="GO:0008097">
    <property type="term" value="F:5S rRNA binding"/>
    <property type="evidence" value="ECO:0007669"/>
    <property type="project" value="InterPro"/>
</dbReference>
<dbReference type="EMBL" id="QXJM01000040">
    <property type="protein sequence ID" value="RIE01394.1"/>
    <property type="molecule type" value="Genomic_DNA"/>
</dbReference>
<feature type="compositionally biased region" description="Acidic residues" evidence="6">
    <location>
        <begin position="191"/>
        <end position="201"/>
    </location>
</feature>
<evidence type="ECO:0000313" key="9">
    <source>
        <dbReference type="EMBL" id="RIE01394.1"/>
    </source>
</evidence>
<dbReference type="OrthoDB" id="9790002at2"/>
<evidence type="ECO:0000256" key="5">
    <source>
        <dbReference type="HAMAP-Rule" id="MF_01334"/>
    </source>
</evidence>
<dbReference type="InterPro" id="IPR020056">
    <property type="entry name" value="Rbsml_bL25/Gln-tRNA_synth_N"/>
</dbReference>
<dbReference type="InterPro" id="IPR001021">
    <property type="entry name" value="Ribosomal_bL25_long"/>
</dbReference>
<evidence type="ECO:0000313" key="10">
    <source>
        <dbReference type="Proteomes" id="UP000266340"/>
    </source>
</evidence>
<feature type="region of interest" description="Disordered" evidence="6">
    <location>
        <begin position="191"/>
        <end position="214"/>
    </location>
</feature>
<dbReference type="PANTHER" id="PTHR33284">
    <property type="entry name" value="RIBOSOMAL PROTEIN L25/GLN-TRNA SYNTHETASE, ANTI-CODON-BINDING DOMAIN-CONTAINING PROTEIN"/>
    <property type="match status" value="1"/>
</dbReference>
<dbReference type="NCBIfam" id="TIGR00731">
    <property type="entry name" value="bL25_bact_ctc"/>
    <property type="match status" value="1"/>
</dbReference>
<dbReference type="GO" id="GO:0006412">
    <property type="term" value="P:translation"/>
    <property type="evidence" value="ECO:0007669"/>
    <property type="project" value="UniProtKB-UniRule"/>
</dbReference>
<feature type="domain" description="Large ribosomal subunit protein bL25 L25" evidence="7">
    <location>
        <begin position="5"/>
        <end position="92"/>
    </location>
</feature>
<dbReference type="GO" id="GO:0003735">
    <property type="term" value="F:structural constituent of ribosome"/>
    <property type="evidence" value="ECO:0007669"/>
    <property type="project" value="InterPro"/>
</dbReference>
<proteinExistence type="inferred from homology"/>
<accession>A0A398CR42</accession>
<comment type="subunit">
    <text evidence="5">Part of the 50S ribosomal subunit; part of the 5S rRNA/L5/L18/L25 subcomplex. Contacts the 5S rRNA. Binds to the 5S rRNA independently of L5 and L18.</text>
</comment>
<keyword evidence="10" id="KW-1185">Reference proteome</keyword>
<dbReference type="InterPro" id="IPR020057">
    <property type="entry name" value="Ribosomal_bL25_b-dom"/>
</dbReference>
<comment type="caution">
    <text evidence="9">The sequence shown here is derived from an EMBL/GenBank/DDBJ whole genome shotgun (WGS) entry which is preliminary data.</text>
</comment>
<dbReference type="InterPro" id="IPR029751">
    <property type="entry name" value="Ribosomal_L25_dom"/>
</dbReference>
<dbReference type="CDD" id="cd00495">
    <property type="entry name" value="Ribosomal_L25_TL5_CTC"/>
    <property type="match status" value="1"/>
</dbReference>
<evidence type="ECO:0000256" key="1">
    <source>
        <dbReference type="ARBA" id="ARBA00022730"/>
    </source>
</evidence>
<evidence type="ECO:0000256" key="3">
    <source>
        <dbReference type="ARBA" id="ARBA00022980"/>
    </source>
</evidence>
<protein>
    <recommendedName>
        <fullName evidence="5">Large ribosomal subunit protein bL25</fullName>
    </recommendedName>
    <alternativeName>
        <fullName evidence="5">General stress protein CTC</fullName>
    </alternativeName>
</protein>
<dbReference type="HAMAP" id="MF_01334">
    <property type="entry name" value="Ribosomal_bL25_CTC"/>
    <property type="match status" value="1"/>
</dbReference>
<comment type="similarity">
    <text evidence="5">Belongs to the bacterial ribosomal protein bL25 family. CTC subfamily.</text>
</comment>
<dbReference type="PANTHER" id="PTHR33284:SF1">
    <property type="entry name" value="RIBOSOMAL PROTEIN L25_GLN-TRNA SYNTHETASE, ANTI-CODON-BINDING DOMAIN-CONTAINING PROTEIN"/>
    <property type="match status" value="1"/>
</dbReference>
<dbReference type="Pfam" id="PF14693">
    <property type="entry name" value="Ribosomal_TL5_C"/>
    <property type="match status" value="1"/>
</dbReference>
<evidence type="ECO:0000259" key="8">
    <source>
        <dbReference type="Pfam" id="PF14693"/>
    </source>
</evidence>
<dbReference type="InterPro" id="IPR020930">
    <property type="entry name" value="Ribosomal_uL5_bac-type"/>
</dbReference>
<reference evidence="9 10" key="1">
    <citation type="submission" date="2018-09" db="EMBL/GenBank/DDBJ databases">
        <title>Cohnella cavernae sp. nov., isolated from a karst cave.</title>
        <authorList>
            <person name="Zhu H."/>
        </authorList>
    </citation>
    <scope>NUCLEOTIDE SEQUENCE [LARGE SCALE GENOMIC DNA]</scope>
    <source>
        <strain evidence="9 10">K2E09-144</strain>
    </source>
</reference>
<gene>
    <name evidence="5" type="primary">rplY</name>
    <name evidence="5" type="synonym">ctc</name>
    <name evidence="9" type="ORF">D3H35_23790</name>
</gene>
<dbReference type="Gene3D" id="2.40.240.10">
    <property type="entry name" value="Ribosomal Protein L25, Chain P"/>
    <property type="match status" value="1"/>
</dbReference>
<dbReference type="Proteomes" id="UP000266340">
    <property type="component" value="Unassembled WGS sequence"/>
</dbReference>
<dbReference type="SUPFAM" id="SSF50715">
    <property type="entry name" value="Ribosomal protein L25-like"/>
    <property type="match status" value="1"/>
</dbReference>
<dbReference type="RefSeq" id="WP_119151653.1">
    <property type="nucleotide sequence ID" value="NZ_JBHSOV010000016.1"/>
</dbReference>
<organism evidence="9 10">
    <name type="scientific">Cohnella faecalis</name>
    <dbReference type="NCBI Taxonomy" id="2315694"/>
    <lineage>
        <taxon>Bacteria</taxon>
        <taxon>Bacillati</taxon>
        <taxon>Bacillota</taxon>
        <taxon>Bacilli</taxon>
        <taxon>Bacillales</taxon>
        <taxon>Paenibacillaceae</taxon>
        <taxon>Cohnella</taxon>
    </lineage>
</organism>
<dbReference type="AlphaFoldDB" id="A0A398CR42"/>
<dbReference type="Gene3D" id="2.170.120.20">
    <property type="entry name" value="Ribosomal protein L25, beta domain"/>
    <property type="match status" value="1"/>
</dbReference>
<evidence type="ECO:0000256" key="4">
    <source>
        <dbReference type="ARBA" id="ARBA00023274"/>
    </source>
</evidence>
<dbReference type="Pfam" id="PF01386">
    <property type="entry name" value="Ribosomal_L25p"/>
    <property type="match status" value="1"/>
</dbReference>
<name>A0A398CR42_9BACL</name>
<keyword evidence="2 5" id="KW-0694">RNA-binding</keyword>
<dbReference type="InterPro" id="IPR011035">
    <property type="entry name" value="Ribosomal_bL25/Gln-tRNA_synth"/>
</dbReference>
<feature type="domain" description="Large ribosomal subunit protein bL25 beta" evidence="8">
    <location>
        <begin position="100"/>
        <end position="183"/>
    </location>
</feature>
<dbReference type="InterPro" id="IPR037121">
    <property type="entry name" value="Ribosomal_bL25_C"/>
</dbReference>
<comment type="function">
    <text evidence="5">This is one of the proteins that binds to the 5S RNA in the ribosome where it forms part of the central protuberance.</text>
</comment>
<dbReference type="GO" id="GO:0022625">
    <property type="term" value="C:cytosolic large ribosomal subunit"/>
    <property type="evidence" value="ECO:0007669"/>
    <property type="project" value="TreeGrafter"/>
</dbReference>
<evidence type="ECO:0000256" key="2">
    <source>
        <dbReference type="ARBA" id="ARBA00022884"/>
    </source>
</evidence>
<keyword evidence="4 5" id="KW-0687">Ribonucleoprotein</keyword>
<keyword evidence="3 5" id="KW-0689">Ribosomal protein</keyword>